<protein>
    <submittedName>
        <fullName evidence="1">HAD-IA family hydrolase</fullName>
    </submittedName>
</protein>
<evidence type="ECO:0000313" key="1">
    <source>
        <dbReference type="EMBL" id="MFC7581068.1"/>
    </source>
</evidence>
<keyword evidence="2" id="KW-1185">Reference proteome</keyword>
<gene>
    <name evidence="1" type="ORF">ACFQWG_07645</name>
</gene>
<dbReference type="EMBL" id="JBHTEF010000001">
    <property type="protein sequence ID" value="MFC7581068.1"/>
    <property type="molecule type" value="Genomic_DNA"/>
</dbReference>
<sequence length="258" mass="26987">MSSQRALILDCDGVLADTERDGHLVAFNRMFQRVRAPLHWSDDEYASLVKIGGGKERLARALPLRRARELGVARTEEELASTIARWHRVKTEIYRDLVVSGALSPRPGVRRLVGKCVEAGWAVAVASTSAPESVRSVVEQVLGGGTASRVRIVAGDEVPRKKPAPDAYRMALEALGASAGCAVAIEDSGIGCRAAVGAGISTLITVSAYTGRDDFTGAAAVLSDLGEPGCPARVLADAQGLATRGVVDVSVLEAVMGG</sequence>
<dbReference type="Proteomes" id="UP001596527">
    <property type="component" value="Unassembled WGS sequence"/>
</dbReference>
<reference evidence="2" key="1">
    <citation type="journal article" date="2019" name="Int. J. Syst. Evol. Microbiol.">
        <title>The Global Catalogue of Microorganisms (GCM) 10K type strain sequencing project: providing services to taxonomists for standard genome sequencing and annotation.</title>
        <authorList>
            <consortium name="The Broad Institute Genomics Platform"/>
            <consortium name="The Broad Institute Genome Sequencing Center for Infectious Disease"/>
            <person name="Wu L."/>
            <person name="Ma J."/>
        </authorList>
    </citation>
    <scope>NUCLEOTIDE SEQUENCE [LARGE SCALE GENOMIC DNA]</scope>
    <source>
        <strain evidence="2">CCUG 56698</strain>
    </source>
</reference>
<proteinExistence type="predicted"/>
<dbReference type="GO" id="GO:0016787">
    <property type="term" value="F:hydrolase activity"/>
    <property type="evidence" value="ECO:0007669"/>
    <property type="project" value="UniProtKB-KW"/>
</dbReference>
<dbReference type="PANTHER" id="PTHR42896:SF2">
    <property type="entry name" value="CBBY-LIKE PROTEIN"/>
    <property type="match status" value="1"/>
</dbReference>
<dbReference type="SFLD" id="SFLDG01129">
    <property type="entry name" value="C1.5:_HAD__Beta-PGM__Phosphata"/>
    <property type="match status" value="1"/>
</dbReference>
<dbReference type="SUPFAM" id="SSF56784">
    <property type="entry name" value="HAD-like"/>
    <property type="match status" value="1"/>
</dbReference>
<dbReference type="Gene3D" id="1.10.150.240">
    <property type="entry name" value="Putative phosphatase, domain 2"/>
    <property type="match status" value="1"/>
</dbReference>
<organism evidence="1 2">
    <name type="scientific">Schaalia naturae</name>
    <dbReference type="NCBI Taxonomy" id="635203"/>
    <lineage>
        <taxon>Bacteria</taxon>
        <taxon>Bacillati</taxon>
        <taxon>Actinomycetota</taxon>
        <taxon>Actinomycetes</taxon>
        <taxon>Actinomycetales</taxon>
        <taxon>Actinomycetaceae</taxon>
        <taxon>Schaalia</taxon>
    </lineage>
</organism>
<dbReference type="InterPro" id="IPR036412">
    <property type="entry name" value="HAD-like_sf"/>
</dbReference>
<dbReference type="NCBIfam" id="TIGR01509">
    <property type="entry name" value="HAD-SF-IA-v3"/>
    <property type="match status" value="1"/>
</dbReference>
<dbReference type="PANTHER" id="PTHR42896">
    <property type="entry name" value="XYLULOSE-1,5-BISPHOSPHATE (XUBP) PHOSPHATASE"/>
    <property type="match status" value="1"/>
</dbReference>
<dbReference type="InterPro" id="IPR006439">
    <property type="entry name" value="HAD-SF_hydro_IA"/>
</dbReference>
<dbReference type="SFLD" id="SFLDS00003">
    <property type="entry name" value="Haloacid_Dehalogenase"/>
    <property type="match status" value="1"/>
</dbReference>
<evidence type="ECO:0000313" key="2">
    <source>
        <dbReference type="Proteomes" id="UP001596527"/>
    </source>
</evidence>
<comment type="caution">
    <text evidence="1">The sequence shown here is derived from an EMBL/GenBank/DDBJ whole genome shotgun (WGS) entry which is preliminary data.</text>
</comment>
<dbReference type="InterPro" id="IPR044999">
    <property type="entry name" value="CbbY-like"/>
</dbReference>
<keyword evidence="1" id="KW-0378">Hydrolase</keyword>
<name>A0ABW2SNL7_9ACTO</name>
<dbReference type="Pfam" id="PF00702">
    <property type="entry name" value="Hydrolase"/>
    <property type="match status" value="1"/>
</dbReference>
<dbReference type="RefSeq" id="WP_380973929.1">
    <property type="nucleotide sequence ID" value="NZ_JBHTEF010000001.1"/>
</dbReference>
<dbReference type="Gene3D" id="3.40.50.1000">
    <property type="entry name" value="HAD superfamily/HAD-like"/>
    <property type="match status" value="1"/>
</dbReference>
<accession>A0ABW2SNL7</accession>
<dbReference type="InterPro" id="IPR023214">
    <property type="entry name" value="HAD_sf"/>
</dbReference>
<dbReference type="InterPro" id="IPR023198">
    <property type="entry name" value="PGP-like_dom2"/>
</dbReference>